<keyword evidence="4 5" id="KW-0975">Bacterial flagellum</keyword>
<comment type="subcellular location">
    <subcellularLocation>
        <location evidence="1 5">Bacterial flagellum basal body</location>
    </subcellularLocation>
</comment>
<dbReference type="HAMAP" id="MF_00724">
    <property type="entry name" value="FliE"/>
    <property type="match status" value="1"/>
</dbReference>
<evidence type="ECO:0000256" key="2">
    <source>
        <dbReference type="ARBA" id="ARBA00009272"/>
    </source>
</evidence>
<dbReference type="RefSeq" id="WP_268073527.1">
    <property type="nucleotide sequence ID" value="NZ_CP109965.1"/>
</dbReference>
<proteinExistence type="inferred from homology"/>
<gene>
    <name evidence="5 6" type="primary">fliE</name>
    <name evidence="6" type="ORF">OLW01_08990</name>
</gene>
<organism evidence="6 7">
    <name type="scientific">Catenovulum adriaticum</name>
    <dbReference type="NCBI Taxonomy" id="2984846"/>
    <lineage>
        <taxon>Bacteria</taxon>
        <taxon>Pseudomonadati</taxon>
        <taxon>Pseudomonadota</taxon>
        <taxon>Gammaproteobacteria</taxon>
        <taxon>Alteromonadales</taxon>
        <taxon>Alteromonadaceae</taxon>
        <taxon>Catenovulum</taxon>
    </lineage>
</organism>
<reference evidence="6" key="1">
    <citation type="submission" date="2022-10" db="EMBL/GenBank/DDBJ databases">
        <title>Catenovulum adriacola sp. nov. isolated in the Harbour of Susak.</title>
        <authorList>
            <person name="Schoch T."/>
            <person name="Reich S.J."/>
            <person name="Stoeferle S."/>
            <person name="Flaiz M."/>
            <person name="Kazda M."/>
            <person name="Riedel C.U."/>
            <person name="Duerre P."/>
        </authorList>
    </citation>
    <scope>NUCLEOTIDE SEQUENCE</scope>
    <source>
        <strain evidence="6">TS8</strain>
    </source>
</reference>
<evidence type="ECO:0000313" key="6">
    <source>
        <dbReference type="EMBL" id="WAJ69320.1"/>
    </source>
</evidence>
<dbReference type="InterPro" id="IPR001624">
    <property type="entry name" value="FliE"/>
</dbReference>
<evidence type="ECO:0000256" key="5">
    <source>
        <dbReference type="HAMAP-Rule" id="MF_00724"/>
    </source>
</evidence>
<dbReference type="Proteomes" id="UP001163726">
    <property type="component" value="Chromosome"/>
</dbReference>
<comment type="similarity">
    <text evidence="2 5">Belongs to the FliE family.</text>
</comment>
<evidence type="ECO:0000256" key="3">
    <source>
        <dbReference type="ARBA" id="ARBA00018024"/>
    </source>
</evidence>
<dbReference type="PANTHER" id="PTHR34653">
    <property type="match status" value="1"/>
</dbReference>
<keyword evidence="6" id="KW-0969">Cilium</keyword>
<protein>
    <recommendedName>
        <fullName evidence="3 5">Flagellar hook-basal body complex protein FliE</fullName>
    </recommendedName>
</protein>
<evidence type="ECO:0000313" key="7">
    <source>
        <dbReference type="Proteomes" id="UP001163726"/>
    </source>
</evidence>
<dbReference type="PRINTS" id="PR01006">
    <property type="entry name" value="FLGHOOKFLIE"/>
</dbReference>
<accession>A0ABY7AI94</accession>
<sequence>MKIGSDSLYAEMQKMAIGANSPIQNDVMGIPSQSIPKVENPTQAKFGQLLSDAINNVNDLGYESKHKTTQFELGDQSVSLADVMIAKGKAGIAFEATIQVRNKVIEAYDKIINMPV</sequence>
<dbReference type="NCBIfam" id="TIGR00205">
    <property type="entry name" value="fliE"/>
    <property type="match status" value="1"/>
</dbReference>
<keyword evidence="7" id="KW-1185">Reference proteome</keyword>
<name>A0ABY7AI94_9ALTE</name>
<dbReference type="EMBL" id="CP109965">
    <property type="protein sequence ID" value="WAJ69320.1"/>
    <property type="molecule type" value="Genomic_DNA"/>
</dbReference>
<keyword evidence="6" id="KW-0282">Flagellum</keyword>
<evidence type="ECO:0000256" key="4">
    <source>
        <dbReference type="ARBA" id="ARBA00023143"/>
    </source>
</evidence>
<evidence type="ECO:0000256" key="1">
    <source>
        <dbReference type="ARBA" id="ARBA00004117"/>
    </source>
</evidence>
<dbReference type="PANTHER" id="PTHR34653:SF1">
    <property type="entry name" value="FLAGELLAR HOOK-BASAL BODY COMPLEX PROTEIN FLIE"/>
    <property type="match status" value="1"/>
</dbReference>
<dbReference type="Pfam" id="PF02049">
    <property type="entry name" value="FliE"/>
    <property type="match status" value="1"/>
</dbReference>
<keyword evidence="6" id="KW-0966">Cell projection</keyword>